<reference evidence="2" key="1">
    <citation type="journal article" date="2014" name="Front. Microbiol.">
        <title>High frequency of phylogenetically diverse reductive dehalogenase-homologous genes in deep subseafloor sedimentary metagenomes.</title>
        <authorList>
            <person name="Kawai M."/>
            <person name="Futagami T."/>
            <person name="Toyoda A."/>
            <person name="Takaki Y."/>
            <person name="Nishi S."/>
            <person name="Hori S."/>
            <person name="Arai W."/>
            <person name="Tsubouchi T."/>
            <person name="Morono Y."/>
            <person name="Uchiyama I."/>
            <person name="Ito T."/>
            <person name="Fujiyama A."/>
            <person name="Inagaki F."/>
            <person name="Takami H."/>
        </authorList>
    </citation>
    <scope>NUCLEOTIDE SEQUENCE</scope>
    <source>
        <strain evidence="2">Expedition CK06-06</strain>
    </source>
</reference>
<dbReference type="AlphaFoldDB" id="X0VZH7"/>
<name>X0VZH7_9ZZZZ</name>
<proteinExistence type="predicted"/>
<sequence>MKRSILFLAIVFALVICCAAVSDNSAAKKSAPVDPAAMKKLKAPEWTVPGIGVAMRRIPAGSFTMGSPAGELARKADEPQHKVTISKPFYMAIYETRQREYYPLMIRPDYDLEAWGYQRGPLHEGAAWTYRSMMNGRR</sequence>
<evidence type="ECO:0000259" key="1">
    <source>
        <dbReference type="Pfam" id="PF03781"/>
    </source>
</evidence>
<dbReference type="InterPro" id="IPR005532">
    <property type="entry name" value="SUMF_dom"/>
</dbReference>
<protein>
    <recommendedName>
        <fullName evidence="1">Sulfatase-modifying factor enzyme-like domain-containing protein</fullName>
    </recommendedName>
</protein>
<gene>
    <name evidence="2" type="ORF">S01H1_58957</name>
</gene>
<comment type="caution">
    <text evidence="2">The sequence shown here is derived from an EMBL/GenBank/DDBJ whole genome shotgun (WGS) entry which is preliminary data.</text>
</comment>
<dbReference type="SUPFAM" id="SSF56436">
    <property type="entry name" value="C-type lectin-like"/>
    <property type="match status" value="1"/>
</dbReference>
<dbReference type="Gene3D" id="3.90.1580.10">
    <property type="entry name" value="paralog of FGE (formylglycine-generating enzyme)"/>
    <property type="match status" value="1"/>
</dbReference>
<dbReference type="EMBL" id="BARS01038534">
    <property type="protein sequence ID" value="GAG23715.1"/>
    <property type="molecule type" value="Genomic_DNA"/>
</dbReference>
<dbReference type="Pfam" id="PF03781">
    <property type="entry name" value="FGE-sulfatase"/>
    <property type="match status" value="1"/>
</dbReference>
<feature type="non-terminal residue" evidence="2">
    <location>
        <position position="138"/>
    </location>
</feature>
<evidence type="ECO:0000313" key="2">
    <source>
        <dbReference type="EMBL" id="GAG23715.1"/>
    </source>
</evidence>
<organism evidence="2">
    <name type="scientific">marine sediment metagenome</name>
    <dbReference type="NCBI Taxonomy" id="412755"/>
    <lineage>
        <taxon>unclassified sequences</taxon>
        <taxon>metagenomes</taxon>
        <taxon>ecological metagenomes</taxon>
    </lineage>
</organism>
<feature type="domain" description="Sulfatase-modifying factor enzyme-like" evidence="1">
    <location>
        <begin position="55"/>
        <end position="113"/>
    </location>
</feature>
<accession>X0VZH7</accession>
<dbReference type="InterPro" id="IPR016187">
    <property type="entry name" value="CTDL_fold"/>
</dbReference>
<dbReference type="InterPro" id="IPR042095">
    <property type="entry name" value="SUMF_sf"/>
</dbReference>